<organism evidence="2 3">
    <name type="scientific">Cymbomonas tetramitiformis</name>
    <dbReference type="NCBI Taxonomy" id="36881"/>
    <lineage>
        <taxon>Eukaryota</taxon>
        <taxon>Viridiplantae</taxon>
        <taxon>Chlorophyta</taxon>
        <taxon>Pyramimonadophyceae</taxon>
        <taxon>Pyramimonadales</taxon>
        <taxon>Pyramimonadaceae</taxon>
        <taxon>Cymbomonas</taxon>
    </lineage>
</organism>
<comment type="caution">
    <text evidence="2">The sequence shown here is derived from an EMBL/GenBank/DDBJ whole genome shotgun (WGS) entry which is preliminary data.</text>
</comment>
<feature type="region of interest" description="Disordered" evidence="1">
    <location>
        <begin position="138"/>
        <end position="171"/>
    </location>
</feature>
<name>A0AAE0LG96_9CHLO</name>
<accession>A0AAE0LG96</accession>
<dbReference type="AlphaFoldDB" id="A0AAE0LG96"/>
<dbReference type="Proteomes" id="UP001190700">
    <property type="component" value="Unassembled WGS sequence"/>
</dbReference>
<evidence type="ECO:0000313" key="3">
    <source>
        <dbReference type="Proteomes" id="UP001190700"/>
    </source>
</evidence>
<protein>
    <submittedName>
        <fullName evidence="2">Uncharacterized protein</fullName>
    </submittedName>
</protein>
<keyword evidence="3" id="KW-1185">Reference proteome</keyword>
<feature type="region of interest" description="Disordered" evidence="1">
    <location>
        <begin position="1"/>
        <end position="27"/>
    </location>
</feature>
<evidence type="ECO:0000256" key="1">
    <source>
        <dbReference type="SAM" id="MobiDB-lite"/>
    </source>
</evidence>
<dbReference type="EMBL" id="LGRX02002510">
    <property type="protein sequence ID" value="KAK3284087.1"/>
    <property type="molecule type" value="Genomic_DNA"/>
</dbReference>
<proteinExistence type="predicted"/>
<sequence>MPTSPPPPTVPTPAAATTTTTTAASHPSSATAVTSQLMLDLSIIELYFQANANFTCVHLPRQVDNEVITMADLHTTSGPTSLSWTMLNVTNATDICGFSVGSYTLVGIFHTANTSVSTQENGGFIYEYNATVNVHQAPPQRLRHPPTPTTATAPPSKPSPPPLPPPPPPLLPPGAISQLYLTSAVTFSDLLLSAFDDPQFNATFRQEFLQQVHTACAVTPVSSAITAIVEGSTEIFSLFVFNSTDKAPAENLFTSLVARPSDVFTDAALCRVR</sequence>
<feature type="compositionally biased region" description="Low complexity" evidence="1">
    <location>
        <begin position="12"/>
        <end position="27"/>
    </location>
</feature>
<evidence type="ECO:0000313" key="2">
    <source>
        <dbReference type="EMBL" id="KAK3284087.1"/>
    </source>
</evidence>
<reference evidence="2 3" key="1">
    <citation type="journal article" date="2015" name="Genome Biol. Evol.">
        <title>Comparative Genomics of a Bacterivorous Green Alga Reveals Evolutionary Causalities and Consequences of Phago-Mixotrophic Mode of Nutrition.</title>
        <authorList>
            <person name="Burns J.A."/>
            <person name="Paasch A."/>
            <person name="Narechania A."/>
            <person name="Kim E."/>
        </authorList>
    </citation>
    <scope>NUCLEOTIDE SEQUENCE [LARGE SCALE GENOMIC DNA]</scope>
    <source>
        <strain evidence="2 3">PLY_AMNH</strain>
    </source>
</reference>
<feature type="compositionally biased region" description="Pro residues" evidence="1">
    <location>
        <begin position="155"/>
        <end position="171"/>
    </location>
</feature>
<feature type="compositionally biased region" description="Pro residues" evidence="1">
    <location>
        <begin position="1"/>
        <end position="11"/>
    </location>
</feature>
<gene>
    <name evidence="2" type="ORF">CYMTET_8244</name>
</gene>